<evidence type="ECO:0000259" key="12">
    <source>
        <dbReference type="Pfam" id="PF02782"/>
    </source>
</evidence>
<dbReference type="InterPro" id="IPR043129">
    <property type="entry name" value="ATPase_NBD"/>
</dbReference>
<dbReference type="EC" id="2.7.1.17" evidence="9"/>
<feature type="domain" description="Carbohydrate kinase FGGY C-terminal" evidence="12">
    <location>
        <begin position="242"/>
        <end position="421"/>
    </location>
</feature>
<keyword evidence="3 8" id="KW-0808">Transferase</keyword>
<dbReference type="NCBIfam" id="TIGR01312">
    <property type="entry name" value="XylB"/>
    <property type="match status" value="1"/>
</dbReference>
<dbReference type="GO" id="GO:0005997">
    <property type="term" value="P:xylulose metabolic process"/>
    <property type="evidence" value="ECO:0007669"/>
    <property type="project" value="InterPro"/>
</dbReference>
<evidence type="ECO:0000256" key="5">
    <source>
        <dbReference type="ARBA" id="ARBA00022777"/>
    </source>
</evidence>
<name>A0A9X2DXX7_9MICO</name>
<dbReference type="Proteomes" id="UP001155240">
    <property type="component" value="Unassembled WGS sequence"/>
</dbReference>
<dbReference type="PANTHER" id="PTHR43095:SF5">
    <property type="entry name" value="XYLULOSE KINASE"/>
    <property type="match status" value="1"/>
</dbReference>
<dbReference type="AlphaFoldDB" id="A0A9X2DXX7"/>
<dbReference type="EMBL" id="JAMRYM010000003">
    <property type="protein sequence ID" value="MCM6761239.1"/>
    <property type="molecule type" value="Genomic_DNA"/>
</dbReference>
<gene>
    <name evidence="9 13" type="primary">xylB</name>
    <name evidence="13" type="ORF">NB037_02295</name>
</gene>
<dbReference type="Pfam" id="PF00370">
    <property type="entry name" value="FGGY_N"/>
    <property type="match status" value="1"/>
</dbReference>
<evidence type="ECO:0000256" key="2">
    <source>
        <dbReference type="ARBA" id="ARBA00022629"/>
    </source>
</evidence>
<reference evidence="13" key="1">
    <citation type="submission" date="2022-06" db="EMBL/GenBank/DDBJ databases">
        <title>Whole genome shotgun sequencing (WGS) of Rathayibacter sp. ZW T2_19, isolated from stored onions (Allium cepa).</title>
        <authorList>
            <person name="Stoll D.A."/>
            <person name="Huch M."/>
        </authorList>
    </citation>
    <scope>NUCLEOTIDE SEQUENCE</scope>
    <source>
        <strain evidence="13">ZW T2_19</strain>
    </source>
</reference>
<dbReference type="InterPro" id="IPR006000">
    <property type="entry name" value="Xylulokinase"/>
</dbReference>
<keyword evidence="5 8" id="KW-0418">Kinase</keyword>
<evidence type="ECO:0000256" key="6">
    <source>
        <dbReference type="ARBA" id="ARBA00022840"/>
    </source>
</evidence>
<dbReference type="PANTHER" id="PTHR43095">
    <property type="entry name" value="SUGAR KINASE"/>
    <property type="match status" value="1"/>
</dbReference>
<dbReference type="GO" id="GO:0004856">
    <property type="term" value="F:D-xylulokinase activity"/>
    <property type="evidence" value="ECO:0007669"/>
    <property type="project" value="UniProtKB-EC"/>
</dbReference>
<dbReference type="SUPFAM" id="SSF53067">
    <property type="entry name" value="Actin-like ATPase domain"/>
    <property type="match status" value="2"/>
</dbReference>
<dbReference type="CDD" id="cd07809">
    <property type="entry name" value="ASKHA_NBD_FGGY_BaXK-like"/>
    <property type="match status" value="1"/>
</dbReference>
<organism evidence="13 14">
    <name type="scientific">Rathayibacter rubneri</name>
    <dbReference type="NCBI Taxonomy" id="2950106"/>
    <lineage>
        <taxon>Bacteria</taxon>
        <taxon>Bacillati</taxon>
        <taxon>Actinomycetota</taxon>
        <taxon>Actinomycetes</taxon>
        <taxon>Micrococcales</taxon>
        <taxon>Microbacteriaceae</taxon>
        <taxon>Rathayibacter</taxon>
    </lineage>
</organism>
<dbReference type="InterPro" id="IPR000577">
    <property type="entry name" value="Carb_kinase_FGGY"/>
</dbReference>
<keyword evidence="6 9" id="KW-0067">ATP-binding</keyword>
<feature type="domain" description="Carbohydrate kinase FGGY N-terminal" evidence="11">
    <location>
        <begin position="6"/>
        <end position="233"/>
    </location>
</feature>
<protein>
    <recommendedName>
        <fullName evidence="9">Xylulose kinase</fullName>
        <shortName evidence="9">Xylulokinase</shortName>
        <ecNumber evidence="9">2.7.1.17</ecNumber>
    </recommendedName>
</protein>
<comment type="catalytic activity">
    <reaction evidence="9">
        <text>D-xylulose + ATP = D-xylulose 5-phosphate + ADP + H(+)</text>
        <dbReference type="Rhea" id="RHEA:10964"/>
        <dbReference type="ChEBI" id="CHEBI:15378"/>
        <dbReference type="ChEBI" id="CHEBI:17140"/>
        <dbReference type="ChEBI" id="CHEBI:30616"/>
        <dbReference type="ChEBI" id="CHEBI:57737"/>
        <dbReference type="ChEBI" id="CHEBI:456216"/>
        <dbReference type="EC" id="2.7.1.17"/>
    </reaction>
</comment>
<evidence type="ECO:0000256" key="3">
    <source>
        <dbReference type="ARBA" id="ARBA00022679"/>
    </source>
</evidence>
<dbReference type="GO" id="GO:0005524">
    <property type="term" value="F:ATP binding"/>
    <property type="evidence" value="ECO:0007669"/>
    <property type="project" value="UniProtKB-KW"/>
</dbReference>
<dbReference type="Gene3D" id="3.30.420.40">
    <property type="match status" value="2"/>
</dbReference>
<keyword evidence="4 9" id="KW-0547">Nucleotide-binding</keyword>
<dbReference type="InterPro" id="IPR018484">
    <property type="entry name" value="FGGY_N"/>
</dbReference>
<proteinExistence type="inferred from homology"/>
<sequence>MLCDADDGRVVGAGSSPHPPTFPPLSEQDPESWWTALTLAMSAALDSAHASGRDVAAISVAAQCHGLIALDADDTVIRPAKLWNDTTSAPEMEELRATISAEEWAQRTGSVPTAAFTVSKLLWLHRHEPQNAARLRTVLLPHDWLTWRLTGDKVTDRSEASGTGYFDATTGRYDEGILELIDADREWLTALPRVHGPQQAAGTLTSAAAAALGLHPGIVIGPGAGDQHASALGLGVRSGDVAYSFGTSGVVFTSTETPVHDPTGIVDGVANASGGFLPLSSTLNAARVTDTFGRLLGVDHAEFSRLALAAEVGGTPSFAAYLDGERKPNLPDARGVLSGITSSTSREQIARAAVEGVVFGLVRGERALTALGVPTDGIRIATGGGARSRAYLQVLADATGRPVHTSPSVESVAVGAAMQASACSTGRLLATVVSDWAPTPVRVLDPQHVVETEEGFDRYLVTASWRGGDRS</sequence>
<dbReference type="Pfam" id="PF02782">
    <property type="entry name" value="FGGY_C"/>
    <property type="match status" value="1"/>
</dbReference>
<dbReference type="PIRSF" id="PIRSF000538">
    <property type="entry name" value="GlpK"/>
    <property type="match status" value="1"/>
</dbReference>
<comment type="similarity">
    <text evidence="1 8">Belongs to the FGGY kinase family.</text>
</comment>
<evidence type="ECO:0000259" key="11">
    <source>
        <dbReference type="Pfam" id="PF00370"/>
    </source>
</evidence>
<evidence type="ECO:0000313" key="13">
    <source>
        <dbReference type="EMBL" id="MCM6761239.1"/>
    </source>
</evidence>
<keyword evidence="7 9" id="KW-0119">Carbohydrate metabolism</keyword>
<evidence type="ECO:0000256" key="1">
    <source>
        <dbReference type="ARBA" id="ARBA00009156"/>
    </source>
</evidence>
<dbReference type="GO" id="GO:0042732">
    <property type="term" value="P:D-xylose metabolic process"/>
    <property type="evidence" value="ECO:0007669"/>
    <property type="project" value="UniProtKB-KW"/>
</dbReference>
<evidence type="ECO:0000313" key="14">
    <source>
        <dbReference type="Proteomes" id="UP001155240"/>
    </source>
</evidence>
<keyword evidence="14" id="KW-1185">Reference proteome</keyword>
<evidence type="ECO:0000256" key="7">
    <source>
        <dbReference type="ARBA" id="ARBA00023277"/>
    </source>
</evidence>
<evidence type="ECO:0000256" key="9">
    <source>
        <dbReference type="RuleBase" id="RU364073"/>
    </source>
</evidence>
<dbReference type="InterPro" id="IPR018483">
    <property type="entry name" value="Carb_kinase_FGGY_CS"/>
</dbReference>
<dbReference type="InterPro" id="IPR018485">
    <property type="entry name" value="FGGY_C"/>
</dbReference>
<accession>A0A9X2DXX7</accession>
<keyword evidence="2 9" id="KW-0859">Xylose metabolism</keyword>
<evidence type="ECO:0000256" key="4">
    <source>
        <dbReference type="ARBA" id="ARBA00022741"/>
    </source>
</evidence>
<dbReference type="PROSITE" id="PS00445">
    <property type="entry name" value="FGGY_KINASES_2"/>
    <property type="match status" value="1"/>
</dbReference>
<evidence type="ECO:0000256" key="10">
    <source>
        <dbReference type="SAM" id="MobiDB-lite"/>
    </source>
</evidence>
<feature type="region of interest" description="Disordered" evidence="10">
    <location>
        <begin position="1"/>
        <end position="29"/>
    </location>
</feature>
<comment type="caution">
    <text evidence="13">The sequence shown here is derived from an EMBL/GenBank/DDBJ whole genome shotgun (WGS) entry which is preliminary data.</text>
</comment>
<dbReference type="InterPro" id="IPR050406">
    <property type="entry name" value="FGGY_Carb_Kinase"/>
</dbReference>
<evidence type="ECO:0000256" key="8">
    <source>
        <dbReference type="RuleBase" id="RU003733"/>
    </source>
</evidence>